<evidence type="ECO:0000313" key="2">
    <source>
        <dbReference type="EMBL" id="PHZ85228.1"/>
    </source>
</evidence>
<accession>A0A2G4YSC8</accession>
<feature type="transmembrane region" description="Helical" evidence="1">
    <location>
        <begin position="226"/>
        <end position="244"/>
    </location>
</feature>
<dbReference type="Proteomes" id="UP000229730">
    <property type="component" value="Unassembled WGS sequence"/>
</dbReference>
<dbReference type="InParanoid" id="A0A2G4YSC8"/>
<sequence length="297" mass="33771">MTFDPLITTALFYLIFLSQIYLLSLRYPRIMLSRLTYVLKNFPANDYPKLYPASYTFDTERKARQGMRLFRGMNIVIALIGLGLILTGLMTGYRPQGHGEEALVAAFFVLQAVPHVLTELTTFKHYKLMRQCNNSSRRTASLTRRHLFDFISPVPVILAVALIIIWLVYFLTVAGLTVPLKRSVYVMLLAVSMANFVFVAMIVQHLRGRKLDPHLAHKDKLKQTELVIRSAVIGSIALSSFLIIDQAVQQYALDYLQPAIISLYFQAIIIFGPGAMLRGYRPEEIDFTVYKKDALSL</sequence>
<proteinExistence type="predicted"/>
<comment type="caution">
    <text evidence="2">The sequence shown here is derived from an EMBL/GenBank/DDBJ whole genome shotgun (WGS) entry which is preliminary data.</text>
</comment>
<keyword evidence="1" id="KW-1133">Transmembrane helix</keyword>
<keyword evidence="3" id="KW-1185">Reference proteome</keyword>
<name>A0A2G4YSC8_9PROT</name>
<dbReference type="OrthoDB" id="6322391at2"/>
<organism evidence="2 3">
    <name type="scientific">Paremcibacter congregatus</name>
    <dbReference type="NCBI Taxonomy" id="2043170"/>
    <lineage>
        <taxon>Bacteria</taxon>
        <taxon>Pseudomonadati</taxon>
        <taxon>Pseudomonadota</taxon>
        <taxon>Alphaproteobacteria</taxon>
        <taxon>Emcibacterales</taxon>
        <taxon>Emcibacteraceae</taxon>
        <taxon>Paremcibacter</taxon>
    </lineage>
</organism>
<evidence type="ECO:0000313" key="3">
    <source>
        <dbReference type="Proteomes" id="UP000229730"/>
    </source>
</evidence>
<feature type="transmembrane region" description="Helical" evidence="1">
    <location>
        <begin position="6"/>
        <end position="25"/>
    </location>
</feature>
<feature type="transmembrane region" description="Helical" evidence="1">
    <location>
        <begin position="69"/>
        <end position="90"/>
    </location>
</feature>
<keyword evidence="1" id="KW-0812">Transmembrane</keyword>
<gene>
    <name evidence="2" type="ORF">CRD36_07410</name>
</gene>
<reference evidence="2 3" key="1">
    <citation type="submission" date="2017-10" db="EMBL/GenBank/DDBJ databases">
        <title>Frigbacter circumglobatus gen. nov. sp. nov., isolated from sediment cultured in situ.</title>
        <authorList>
            <person name="Zhao Z."/>
        </authorList>
    </citation>
    <scope>NUCLEOTIDE SEQUENCE [LARGE SCALE GENOMIC DNA]</scope>
    <source>
        <strain evidence="2 3">ZYL</strain>
    </source>
</reference>
<dbReference type="AlphaFoldDB" id="A0A2G4YSC8"/>
<protein>
    <submittedName>
        <fullName evidence="2">Uncharacterized protein</fullName>
    </submittedName>
</protein>
<dbReference type="EMBL" id="PDEM01000016">
    <property type="protein sequence ID" value="PHZ85228.1"/>
    <property type="molecule type" value="Genomic_DNA"/>
</dbReference>
<feature type="transmembrane region" description="Helical" evidence="1">
    <location>
        <begin position="184"/>
        <end position="206"/>
    </location>
</feature>
<feature type="transmembrane region" description="Helical" evidence="1">
    <location>
        <begin position="256"/>
        <end position="277"/>
    </location>
</feature>
<feature type="transmembrane region" description="Helical" evidence="1">
    <location>
        <begin position="147"/>
        <end position="172"/>
    </location>
</feature>
<evidence type="ECO:0000256" key="1">
    <source>
        <dbReference type="SAM" id="Phobius"/>
    </source>
</evidence>
<dbReference type="RefSeq" id="WP_099472116.1">
    <property type="nucleotide sequence ID" value="NZ_CP041025.1"/>
</dbReference>
<feature type="transmembrane region" description="Helical" evidence="1">
    <location>
        <begin position="102"/>
        <end position="126"/>
    </location>
</feature>
<keyword evidence="1" id="KW-0472">Membrane</keyword>